<reference evidence="2" key="1">
    <citation type="journal article" date="2022" name="G3 (Bethesda)">
        <title>High quality genome of the basidiomycete yeast Dioszegia hungarica PDD-24b-2 isolated from cloud water.</title>
        <authorList>
            <person name="Jarrige D."/>
            <person name="Haridas S."/>
            <person name="Bleykasten-Grosshans C."/>
            <person name="Joly M."/>
            <person name="Nadalig T."/>
            <person name="Sancelme M."/>
            <person name="Vuilleumier S."/>
            <person name="Grigoriev I.V."/>
            <person name="Amato P."/>
            <person name="Bringel F."/>
        </authorList>
    </citation>
    <scope>NUCLEOTIDE SEQUENCE</scope>
    <source>
        <strain evidence="2">PDD-24b-2</strain>
    </source>
</reference>
<dbReference type="EMBL" id="JAKWFO010000001">
    <property type="protein sequence ID" value="KAI9639812.1"/>
    <property type="molecule type" value="Genomic_DNA"/>
</dbReference>
<accession>A0AA38HEN5</accession>
<feature type="region of interest" description="Disordered" evidence="1">
    <location>
        <begin position="440"/>
        <end position="460"/>
    </location>
</feature>
<name>A0AA38HEN5_9TREE</name>
<protein>
    <recommendedName>
        <fullName evidence="4">ARID domain-containing protein</fullName>
    </recommendedName>
</protein>
<dbReference type="Proteomes" id="UP001164286">
    <property type="component" value="Unassembled WGS sequence"/>
</dbReference>
<dbReference type="RefSeq" id="XP_052949589.1">
    <property type="nucleotide sequence ID" value="XM_053086084.1"/>
</dbReference>
<keyword evidence="3" id="KW-1185">Reference proteome</keyword>
<feature type="compositionally biased region" description="Low complexity" evidence="1">
    <location>
        <begin position="260"/>
        <end position="286"/>
    </location>
</feature>
<evidence type="ECO:0000313" key="2">
    <source>
        <dbReference type="EMBL" id="KAI9639812.1"/>
    </source>
</evidence>
<gene>
    <name evidence="2" type="ORF">MKK02DRAFT_19374</name>
</gene>
<sequence>MGPQRRQFIQSLLSYHRNMGQTPPAEVFSGPLPGAIEMGSYTVELVDLFMTIMRHANGHAGLLKNGEPHPVFRNYVQTHGFPSQLPSLVNMPKPPGSTLPMPDQTDDPVRFLYMVYVTYLQGFEHHMLRQRSAMMQKQQQQQQGAPTPTASTPAAMTAPSPVMSHFPSSMAGASPHTSLPPHVAQSPAGPVHTPSPPAPPTAKGRPKARKDGKAGPAPIQATGLPSTGMGPATSSPVTATPTSAVAGKKRKKGKKELAAEKAALAAEGGDASVPPTPTTAVSTAGPPARPSTPKRARYKVEYRPLHHPVSHMCGWDERAVASTFAKHNLAQPARSIRELEIVDMEAILMGLRSRMRREMGYGLTVLSMLSMPHPEENSMGLPIARLQDIYLELLELLEELALGDEGLAGWKKAREGKEGKIQEDEQEAKMGFMDLEQLGRDSDWSVPDTTDAPKRRRDHTGGDTDLILSIVNLLRNFSVMPDNQPIMAQHPALFHILAAVSDISLARLPTRGTGDEPYSILELGRIRRDYVSILSNLGQHTSLRLVEPWAVLSIHRLLASFLTSAWSALGAKESWYAAYMPVREAPLPIIHSVNRAVEAWCVLSQADTNREVLSKIPGDELVALYEGLVRLLPNTRRQEEALQIHEDVLVMTEFLALSLYSLAFLAPASVRTRMRHVPGALGIILHLIQTTATSTPPPPVLTSGLGAAAPTPPIDGRGNIFHVLCRRLAETLGVLNGTVSCTMDGQVGMSFSAALGGDGDGDGWSFANRPVERGWLAGREEMVLGLIGRNGVDAYVRQELDGMWWAVGE</sequence>
<evidence type="ECO:0008006" key="4">
    <source>
        <dbReference type="Google" id="ProtNLM"/>
    </source>
</evidence>
<dbReference type="AlphaFoldDB" id="A0AA38HEN5"/>
<feature type="compositionally biased region" description="Low complexity" evidence="1">
    <location>
        <begin position="132"/>
        <end position="164"/>
    </location>
</feature>
<evidence type="ECO:0000313" key="3">
    <source>
        <dbReference type="Proteomes" id="UP001164286"/>
    </source>
</evidence>
<comment type="caution">
    <text evidence="2">The sequence shown here is derived from an EMBL/GenBank/DDBJ whole genome shotgun (WGS) entry which is preliminary data.</text>
</comment>
<dbReference type="GeneID" id="77725285"/>
<evidence type="ECO:0000256" key="1">
    <source>
        <dbReference type="SAM" id="MobiDB-lite"/>
    </source>
</evidence>
<proteinExistence type="predicted"/>
<organism evidence="2 3">
    <name type="scientific">Dioszegia hungarica</name>
    <dbReference type="NCBI Taxonomy" id="4972"/>
    <lineage>
        <taxon>Eukaryota</taxon>
        <taxon>Fungi</taxon>
        <taxon>Dikarya</taxon>
        <taxon>Basidiomycota</taxon>
        <taxon>Agaricomycotina</taxon>
        <taxon>Tremellomycetes</taxon>
        <taxon>Tremellales</taxon>
        <taxon>Bulleribasidiaceae</taxon>
        <taxon>Dioszegia</taxon>
    </lineage>
</organism>
<feature type="region of interest" description="Disordered" evidence="1">
    <location>
        <begin position="131"/>
        <end position="294"/>
    </location>
</feature>
<feature type="compositionally biased region" description="Low complexity" evidence="1">
    <location>
        <begin position="231"/>
        <end position="246"/>
    </location>
</feature>